<dbReference type="Proteomes" id="UP000274504">
    <property type="component" value="Unassembled WGS sequence"/>
</dbReference>
<dbReference type="EMBL" id="UYSG01011611">
    <property type="protein sequence ID" value="VDL63061.1"/>
    <property type="molecule type" value="Genomic_DNA"/>
</dbReference>
<dbReference type="WBParaSite" id="HDID_0001030501-mRNA-1">
    <property type="protein sequence ID" value="HDID_0001030501-mRNA-1"/>
    <property type="gene ID" value="HDID_0001030501"/>
</dbReference>
<dbReference type="Gene3D" id="3.30.420.10">
    <property type="entry name" value="Ribonuclease H-like superfamily/Ribonuclease H"/>
    <property type="match status" value="1"/>
</dbReference>
<evidence type="ECO:0000313" key="3">
    <source>
        <dbReference type="WBParaSite" id="HDID_0001030501-mRNA-1"/>
    </source>
</evidence>
<sequence length="189" mass="21728">MLLAFTGPINDLSYFIVVDSNSEWPEVILLKSITTASLIGSLRQIFSIRRQPETIATEDGTQGFNLLSVYFYAPRTLATGTAIYMRNHRPDNPWAEDIIRARRGSLQYEVDVDGQTWVLHRSYLSTRDATKSSKPKMSLLDIILDIIGLPPPRDNGISEIQPMNQQHLRSERSRKMLDKWHIFVRKKLK</sequence>
<name>A0A0R3SX58_HYMDI</name>
<organism evidence="3">
    <name type="scientific">Hymenolepis diminuta</name>
    <name type="common">Rat tapeworm</name>
    <dbReference type="NCBI Taxonomy" id="6216"/>
    <lineage>
        <taxon>Eukaryota</taxon>
        <taxon>Metazoa</taxon>
        <taxon>Spiralia</taxon>
        <taxon>Lophotrochozoa</taxon>
        <taxon>Platyhelminthes</taxon>
        <taxon>Cestoda</taxon>
        <taxon>Eucestoda</taxon>
        <taxon>Cyclophyllidea</taxon>
        <taxon>Hymenolepididae</taxon>
        <taxon>Hymenolepis</taxon>
    </lineage>
</organism>
<gene>
    <name evidence="1" type="ORF">HDID_LOCUS10303</name>
</gene>
<proteinExistence type="predicted"/>
<protein>
    <submittedName>
        <fullName evidence="1 3">Uncharacterized protein</fullName>
    </submittedName>
</protein>
<dbReference type="GO" id="GO:0003676">
    <property type="term" value="F:nucleic acid binding"/>
    <property type="evidence" value="ECO:0007669"/>
    <property type="project" value="InterPro"/>
</dbReference>
<reference evidence="1 2" key="2">
    <citation type="submission" date="2018-11" db="EMBL/GenBank/DDBJ databases">
        <authorList>
            <consortium name="Pathogen Informatics"/>
        </authorList>
    </citation>
    <scope>NUCLEOTIDE SEQUENCE [LARGE SCALE GENOMIC DNA]</scope>
</reference>
<dbReference type="OrthoDB" id="7758825at2759"/>
<evidence type="ECO:0000313" key="2">
    <source>
        <dbReference type="Proteomes" id="UP000274504"/>
    </source>
</evidence>
<reference evidence="3" key="1">
    <citation type="submission" date="2017-02" db="UniProtKB">
        <authorList>
            <consortium name="WormBaseParasite"/>
        </authorList>
    </citation>
    <scope>IDENTIFICATION</scope>
</reference>
<dbReference type="InterPro" id="IPR036397">
    <property type="entry name" value="RNaseH_sf"/>
</dbReference>
<dbReference type="AlphaFoldDB" id="A0A0R3SX58"/>
<accession>A0A0R3SX58</accession>
<evidence type="ECO:0000313" key="1">
    <source>
        <dbReference type="EMBL" id="VDL63061.1"/>
    </source>
</evidence>